<dbReference type="RefSeq" id="WP_043873583.1">
    <property type="nucleotide sequence ID" value="NZ_CCVW01000001.1"/>
</dbReference>
<dbReference type="AlphaFoldDB" id="A0A078KRW2"/>
<organism evidence="1 2">
    <name type="scientific">Legionella massiliensis</name>
    <dbReference type="NCBI Taxonomy" id="1034943"/>
    <lineage>
        <taxon>Bacteria</taxon>
        <taxon>Pseudomonadati</taxon>
        <taxon>Pseudomonadota</taxon>
        <taxon>Gammaproteobacteria</taxon>
        <taxon>Legionellales</taxon>
        <taxon>Legionellaceae</taxon>
        <taxon>Legionella</taxon>
    </lineage>
</organism>
<name>A0A078KRW2_9GAMM</name>
<evidence type="ECO:0000313" key="2">
    <source>
        <dbReference type="Proteomes" id="UP000044071"/>
    </source>
</evidence>
<evidence type="ECO:0000313" key="1">
    <source>
        <dbReference type="EMBL" id="CDZ77195.1"/>
    </source>
</evidence>
<dbReference type="EMBL" id="CCSB01000001">
    <property type="protein sequence ID" value="CDZ77195.1"/>
    <property type="molecule type" value="Genomic_DNA"/>
</dbReference>
<gene>
    <name evidence="1" type="ORF">BN59_01477</name>
</gene>
<accession>A0A078KRW2</accession>
<dbReference type="Proteomes" id="UP000044071">
    <property type="component" value="Unassembled WGS sequence"/>
</dbReference>
<protein>
    <submittedName>
        <fullName evidence="1">Uncharacterized protein</fullName>
    </submittedName>
</protein>
<sequence>MKFRELAATLSKVFGEHDIDARQVMVEPKEIESQGWMDQIVEVNCQDESLVLKFEEALVATVEELAATGDLSYDHPEGTRAKSSFTLFPGDNLKEEQIRIAFQKAWKNASAYTIEHSISLLVNDMLTALPFGLDLLTPTLNSNRVSMRPTQTNLAVNANLARTAITDAYMEAIAVVLQENILEQLKAGTFKDVATETTGLGSNRHTSVLKMMILDSREIANRGKIFALLQQPAQRKQLLGKVQQQVAQSLQGNSSYRSLALLDLIEKSVARASAVSQAHFPCLSKALSNSQDLELTYKIVPSATAEESIHAQRALSTLLDTLSASCTALGIQVNTAKNTQDQSLTSFSIVLPRTQLISAIPEHFQTQFITRFTATYQEACRSSLSLSLNPSSNSSSQILPEVSNKTNQERYDALVGQEADRWNPLKKGLLQEHVADVDLRKEIRILIDQMLVENNFFCPLKQDIIDKSSYVITEFDTGAHVKKQVLSYFDSHTIKEWIKKNPINPLNRKELLMKDIKDASGHDKEISSFLRKLETYFRHTPPSNLSLEHFKQAFESYLPKEARPAPVSPSNQVPKAAAQAGFFNSQSSAETSLFKRHFANKAGQKLDVSLVMIETDISRELKDVHPGTRDKTKEQTVVEFAIKVGDCVIRSKRDGAVFISSAASLPIISTIPIDPIVIGSDDKALKEVLGLSETKSRGFALKAVECLGGLQKLPGFIRNGLRSKNSYLTEDGDELDFKTHSEVDEYCSNSKYLMDQNDGLDWLWLKLIDRSFWLKNGFFPHDSTHKPGSHGCPFGDPKVTGSFPLKY</sequence>
<reference evidence="1 2" key="1">
    <citation type="submission" date="2014-06" db="EMBL/GenBank/DDBJ databases">
        <authorList>
            <person name="Urmite Genomes Urmite Genomes"/>
        </authorList>
    </citation>
    <scope>NUCLEOTIDE SEQUENCE [LARGE SCALE GENOMIC DNA]</scope>
</reference>
<proteinExistence type="predicted"/>
<keyword evidence="2" id="KW-1185">Reference proteome</keyword>